<evidence type="ECO:0000256" key="15">
    <source>
        <dbReference type="ARBA" id="ARBA00023136"/>
    </source>
</evidence>
<dbReference type="Pfam" id="PF13855">
    <property type="entry name" value="LRR_8"/>
    <property type="match status" value="2"/>
</dbReference>
<evidence type="ECO:0000256" key="18">
    <source>
        <dbReference type="SAM" id="SignalP"/>
    </source>
</evidence>
<dbReference type="Gene3D" id="3.30.200.20">
    <property type="entry name" value="Phosphorylase Kinase, domain 1"/>
    <property type="match status" value="1"/>
</dbReference>
<dbReference type="PROSITE" id="PS00108">
    <property type="entry name" value="PROTEIN_KINASE_ST"/>
    <property type="match status" value="1"/>
</dbReference>
<dbReference type="Gene3D" id="1.10.510.10">
    <property type="entry name" value="Transferase(Phosphotransferase) domain 1"/>
    <property type="match status" value="1"/>
</dbReference>
<dbReference type="SUPFAM" id="SSF56112">
    <property type="entry name" value="Protein kinase-like (PK-like)"/>
    <property type="match status" value="1"/>
</dbReference>
<protein>
    <recommendedName>
        <fullName evidence="3">non-specific serine/threonine protein kinase</fullName>
        <ecNumber evidence="3">2.7.11.1</ecNumber>
    </recommendedName>
</protein>
<dbReference type="Pfam" id="PF00560">
    <property type="entry name" value="LRR_1"/>
    <property type="match status" value="3"/>
</dbReference>
<keyword evidence="8 17" id="KW-0812">Transmembrane</keyword>
<evidence type="ECO:0000256" key="17">
    <source>
        <dbReference type="SAM" id="Phobius"/>
    </source>
</evidence>
<dbReference type="GO" id="GO:0005886">
    <property type="term" value="C:plasma membrane"/>
    <property type="evidence" value="ECO:0007669"/>
    <property type="project" value="UniProtKB-SubCell"/>
</dbReference>
<keyword evidence="9 18" id="KW-0732">Signal</keyword>
<evidence type="ECO:0000256" key="8">
    <source>
        <dbReference type="ARBA" id="ARBA00022692"/>
    </source>
</evidence>
<dbReference type="AlphaFoldDB" id="A0A822XLC6"/>
<dbReference type="FunFam" id="3.80.10.10:FF:000288">
    <property type="entry name" value="LRR receptor-like serine/threonine-protein kinase EFR"/>
    <property type="match status" value="1"/>
</dbReference>
<dbReference type="InterPro" id="IPR011009">
    <property type="entry name" value="Kinase-like_dom_sf"/>
</dbReference>
<evidence type="ECO:0000256" key="1">
    <source>
        <dbReference type="ARBA" id="ARBA00004162"/>
    </source>
</evidence>
<evidence type="ECO:0000256" key="12">
    <source>
        <dbReference type="ARBA" id="ARBA00022777"/>
    </source>
</evidence>
<reference evidence="20 21" key="1">
    <citation type="journal article" date="2020" name="Mol. Biol. Evol.">
        <title>Distinct Expression and Methylation Patterns for Genes with Different Fates following a Single Whole-Genome Duplication in Flowering Plants.</title>
        <authorList>
            <person name="Shi T."/>
            <person name="Rahmani R.S."/>
            <person name="Gugger P.F."/>
            <person name="Wang M."/>
            <person name="Li H."/>
            <person name="Zhang Y."/>
            <person name="Li Z."/>
            <person name="Wang Q."/>
            <person name="Van de Peer Y."/>
            <person name="Marchal K."/>
            <person name="Chen J."/>
        </authorList>
    </citation>
    <scope>NUCLEOTIDE SEQUENCE [LARGE SCALE GENOMIC DNA]</scope>
    <source>
        <tissue evidence="20">Leaf</tissue>
    </source>
</reference>
<evidence type="ECO:0000259" key="19">
    <source>
        <dbReference type="PROSITE" id="PS50011"/>
    </source>
</evidence>
<keyword evidence="15 17" id="KW-0472">Membrane</keyword>
<keyword evidence="4" id="KW-1003">Cell membrane</keyword>
<dbReference type="InterPro" id="IPR050647">
    <property type="entry name" value="Plant_LRR-RLKs"/>
</dbReference>
<dbReference type="EC" id="2.7.11.1" evidence="3"/>
<keyword evidence="6" id="KW-0433">Leucine-rich repeat</keyword>
<keyword evidence="7" id="KW-0808">Transferase</keyword>
<proteinExistence type="inferred from homology"/>
<dbReference type="GO" id="GO:0005524">
    <property type="term" value="F:ATP binding"/>
    <property type="evidence" value="ECO:0007669"/>
    <property type="project" value="UniProtKB-KW"/>
</dbReference>
<feature type="chain" id="PRO_5032707659" description="non-specific serine/threonine protein kinase" evidence="18">
    <location>
        <begin position="26"/>
        <end position="835"/>
    </location>
</feature>
<dbReference type="PRINTS" id="PR00019">
    <property type="entry name" value="LEURICHRPT"/>
</dbReference>
<evidence type="ECO:0000256" key="4">
    <source>
        <dbReference type="ARBA" id="ARBA00022475"/>
    </source>
</evidence>
<comment type="subcellular location">
    <subcellularLocation>
        <location evidence="1">Cell membrane</location>
        <topology evidence="1">Single-pass membrane protein</topology>
    </subcellularLocation>
</comment>
<dbReference type="Pfam" id="PF07714">
    <property type="entry name" value="PK_Tyr_Ser-Thr"/>
    <property type="match status" value="1"/>
</dbReference>
<evidence type="ECO:0000256" key="10">
    <source>
        <dbReference type="ARBA" id="ARBA00022737"/>
    </source>
</evidence>
<evidence type="ECO:0000256" key="14">
    <source>
        <dbReference type="ARBA" id="ARBA00022989"/>
    </source>
</evidence>
<comment type="similarity">
    <text evidence="2">Belongs to the protein kinase superfamily. Ser/Thr protein kinase family.</text>
</comment>
<comment type="caution">
    <text evidence="20">The sequence shown here is derived from an EMBL/GenBank/DDBJ whole genome shotgun (WGS) entry which is preliminary data.</text>
</comment>
<dbReference type="GO" id="GO:0004674">
    <property type="term" value="F:protein serine/threonine kinase activity"/>
    <property type="evidence" value="ECO:0007669"/>
    <property type="project" value="UniProtKB-KW"/>
</dbReference>
<feature type="signal peptide" evidence="18">
    <location>
        <begin position="1"/>
        <end position="25"/>
    </location>
</feature>
<dbReference type="Pfam" id="PF08263">
    <property type="entry name" value="LRRNT_2"/>
    <property type="match status" value="1"/>
</dbReference>
<dbReference type="PROSITE" id="PS51450">
    <property type="entry name" value="LRR"/>
    <property type="match status" value="1"/>
</dbReference>
<evidence type="ECO:0000256" key="13">
    <source>
        <dbReference type="ARBA" id="ARBA00022840"/>
    </source>
</evidence>
<dbReference type="InterPro" id="IPR003591">
    <property type="entry name" value="Leu-rich_rpt_typical-subtyp"/>
</dbReference>
<evidence type="ECO:0000256" key="3">
    <source>
        <dbReference type="ARBA" id="ARBA00012513"/>
    </source>
</evidence>
<dbReference type="FunFam" id="3.80.10.10:FF:000095">
    <property type="entry name" value="LRR receptor-like serine/threonine-protein kinase GSO1"/>
    <property type="match status" value="1"/>
</dbReference>
<dbReference type="Proteomes" id="UP000607653">
    <property type="component" value="Unassembled WGS sequence"/>
</dbReference>
<evidence type="ECO:0000256" key="5">
    <source>
        <dbReference type="ARBA" id="ARBA00022527"/>
    </source>
</evidence>
<dbReference type="SUPFAM" id="SSF52058">
    <property type="entry name" value="L domain-like"/>
    <property type="match status" value="2"/>
</dbReference>
<dbReference type="SMART" id="SM00365">
    <property type="entry name" value="LRR_SD22"/>
    <property type="match status" value="6"/>
</dbReference>
<dbReference type="InterPro" id="IPR001611">
    <property type="entry name" value="Leu-rich_rpt"/>
</dbReference>
<dbReference type="PANTHER" id="PTHR48056:SF89">
    <property type="entry name" value="OS06G0585982 PROTEIN"/>
    <property type="match status" value="1"/>
</dbReference>
<organism evidence="20 21">
    <name type="scientific">Nelumbo nucifera</name>
    <name type="common">Sacred lotus</name>
    <dbReference type="NCBI Taxonomy" id="4432"/>
    <lineage>
        <taxon>Eukaryota</taxon>
        <taxon>Viridiplantae</taxon>
        <taxon>Streptophyta</taxon>
        <taxon>Embryophyta</taxon>
        <taxon>Tracheophyta</taxon>
        <taxon>Spermatophyta</taxon>
        <taxon>Magnoliopsida</taxon>
        <taxon>Proteales</taxon>
        <taxon>Nelumbonaceae</taxon>
        <taxon>Nelumbo</taxon>
    </lineage>
</organism>
<dbReference type="InterPro" id="IPR032675">
    <property type="entry name" value="LRR_dom_sf"/>
</dbReference>
<keyword evidence="14 17" id="KW-1133">Transmembrane helix</keyword>
<dbReference type="EMBL" id="DUZY01000001">
    <property type="protein sequence ID" value="DAD21180.1"/>
    <property type="molecule type" value="Genomic_DNA"/>
</dbReference>
<keyword evidence="21" id="KW-1185">Reference proteome</keyword>
<keyword evidence="5" id="KW-0723">Serine/threonine-protein kinase</keyword>
<keyword evidence="13" id="KW-0067">ATP-binding</keyword>
<dbReference type="SMART" id="SM00369">
    <property type="entry name" value="LRR_TYP"/>
    <property type="match status" value="7"/>
</dbReference>
<dbReference type="InterPro" id="IPR000719">
    <property type="entry name" value="Prot_kinase_dom"/>
</dbReference>
<accession>A0A822XLC6</accession>
<keyword evidence="16" id="KW-0325">Glycoprotein</keyword>
<dbReference type="Gene3D" id="3.80.10.10">
    <property type="entry name" value="Ribonuclease Inhibitor"/>
    <property type="match status" value="3"/>
</dbReference>
<evidence type="ECO:0000313" key="21">
    <source>
        <dbReference type="Proteomes" id="UP000607653"/>
    </source>
</evidence>
<evidence type="ECO:0000256" key="9">
    <source>
        <dbReference type="ARBA" id="ARBA00022729"/>
    </source>
</evidence>
<evidence type="ECO:0000256" key="16">
    <source>
        <dbReference type="ARBA" id="ARBA00023180"/>
    </source>
</evidence>
<evidence type="ECO:0000256" key="7">
    <source>
        <dbReference type="ARBA" id="ARBA00022679"/>
    </source>
</evidence>
<keyword evidence="10" id="KW-0677">Repeat</keyword>
<dbReference type="SMART" id="SM00220">
    <property type="entry name" value="S_TKc"/>
    <property type="match status" value="1"/>
</dbReference>
<dbReference type="PROSITE" id="PS50011">
    <property type="entry name" value="PROTEIN_KINASE_DOM"/>
    <property type="match status" value="1"/>
</dbReference>
<feature type="domain" description="Protein kinase" evidence="19">
    <location>
        <begin position="661"/>
        <end position="835"/>
    </location>
</feature>
<dbReference type="InterPro" id="IPR001245">
    <property type="entry name" value="Ser-Thr/Tyr_kinase_cat_dom"/>
</dbReference>
<evidence type="ECO:0000313" key="20">
    <source>
        <dbReference type="EMBL" id="DAD21180.1"/>
    </source>
</evidence>
<evidence type="ECO:0000256" key="6">
    <source>
        <dbReference type="ARBA" id="ARBA00022614"/>
    </source>
</evidence>
<dbReference type="InterPro" id="IPR013210">
    <property type="entry name" value="LRR_N_plant-typ"/>
</dbReference>
<sequence length="835" mass="91892">MDLSLTFSLAVFLAIILNSQTPSLATTSVTSLSIFTDKKALFSFKSLLVDPSNTLSSWDQNTSPCNWTGVICNNSSQKSNCPYLVNLSFLSYIHLQKNKLAGTLPDRIDDLSHLQYLNMSSNLIEGSIPPNINRCSKLWVLGLMDNKISGQIPAGLYHLSKLQILDLSHNSLSGSIPPSIGNLSSLTTLNLDTNSLSGLVPINLGNLRHLRLFELSLNNLTGTVPSSLYNLSSLDHFALAANHLWGEIPSDIDIKLPNLLFFNFCLNKFTGQVPKSLHNLTKIETLRISHNFLHGPLPQGIEKLHHIEMYNLGFNRIGIIPESIGNLSNTLTKIYIGGNRIYGSMPSSILFLRNLNLLNLSHNFISGEIPTEIDQMKELLVLSLAGNRISGKIPDSPGNLSKLNKLELFGNELVGRIPTSFGDYQNLNLMDLAYNRLNDSIPQEIFNLSNLNSLLNLSKNFLSGPLPQEVGLLEKLAIIDISDNQLSGSIPDSIGNCKSLENLLLSRNFLSGHIPNTLREIRRLNTLGFSSNQLSGLIPSDLQQLQVLQFLNLSYNDHEGEVPTDGVFSNRSSVHLEGNPKLCFPSACKKGQNHGKGSSVAQIMIPIAGSIAFCLLGILFSVFFYKRRRSKASTSESQVIPIKGQHQMVSYDELRVATEHFDPENLIGSGSFGSVYKGILKQGIVVGIKVIDHGTHGALKSFYAECEALVYEYIENGNLGDWIHGRRHESGEGLNVMERLNVAIDIACAMDYLHHDCQPPVVHCDLKPRNVLLENGMNAKVGDFGLERLMLEKANEGKSTTATYEYGLVGRPSTRGDVYSFGVIAGTLHRKEPNP</sequence>
<feature type="transmembrane region" description="Helical" evidence="17">
    <location>
        <begin position="603"/>
        <end position="625"/>
    </location>
</feature>
<evidence type="ECO:0000256" key="11">
    <source>
        <dbReference type="ARBA" id="ARBA00022741"/>
    </source>
</evidence>
<name>A0A822XLC6_NELNU</name>
<gene>
    <name evidence="20" type="ORF">HUJ06_022643</name>
</gene>
<dbReference type="InterPro" id="IPR008271">
    <property type="entry name" value="Ser/Thr_kinase_AS"/>
</dbReference>
<keyword evidence="11" id="KW-0547">Nucleotide-binding</keyword>
<dbReference type="PANTHER" id="PTHR48056">
    <property type="entry name" value="LRR RECEPTOR-LIKE SERINE/THREONINE-PROTEIN KINASE-RELATED"/>
    <property type="match status" value="1"/>
</dbReference>
<evidence type="ECO:0000256" key="2">
    <source>
        <dbReference type="ARBA" id="ARBA00008684"/>
    </source>
</evidence>
<keyword evidence="12" id="KW-0418">Kinase</keyword>